<evidence type="ECO:0000313" key="3">
    <source>
        <dbReference type="Proteomes" id="UP000191612"/>
    </source>
</evidence>
<keyword evidence="3" id="KW-1185">Reference proteome</keyword>
<accession>A0A1V6Q345</accession>
<feature type="region of interest" description="Disordered" evidence="1">
    <location>
        <begin position="1"/>
        <end position="27"/>
    </location>
</feature>
<evidence type="ECO:0000256" key="1">
    <source>
        <dbReference type="SAM" id="MobiDB-lite"/>
    </source>
</evidence>
<name>A0A1V6Q345_9EURO</name>
<dbReference type="EMBL" id="MDYO01000145">
    <property type="protein sequence ID" value="OQD83654.1"/>
    <property type="molecule type" value="Genomic_DNA"/>
</dbReference>
<dbReference type="AlphaFoldDB" id="A0A1V6Q345"/>
<organism evidence="2 3">
    <name type="scientific">Penicillium solitum</name>
    <dbReference type="NCBI Taxonomy" id="60172"/>
    <lineage>
        <taxon>Eukaryota</taxon>
        <taxon>Fungi</taxon>
        <taxon>Dikarya</taxon>
        <taxon>Ascomycota</taxon>
        <taxon>Pezizomycotina</taxon>
        <taxon>Eurotiomycetes</taxon>
        <taxon>Eurotiomycetidae</taxon>
        <taxon>Eurotiales</taxon>
        <taxon>Aspergillaceae</taxon>
        <taxon>Penicillium</taxon>
    </lineage>
</organism>
<feature type="compositionally biased region" description="Basic and acidic residues" evidence="1">
    <location>
        <begin position="1"/>
        <end position="10"/>
    </location>
</feature>
<reference evidence="3" key="1">
    <citation type="journal article" date="2017" name="Nat. Microbiol.">
        <title>Global analysis of biosynthetic gene clusters reveals vast potential of secondary metabolite production in Penicillium species.</title>
        <authorList>
            <person name="Nielsen J.C."/>
            <person name="Grijseels S."/>
            <person name="Prigent S."/>
            <person name="Ji B."/>
            <person name="Dainat J."/>
            <person name="Nielsen K.F."/>
            <person name="Frisvad J.C."/>
            <person name="Workman M."/>
            <person name="Nielsen J."/>
        </authorList>
    </citation>
    <scope>NUCLEOTIDE SEQUENCE [LARGE SCALE GENOMIC DNA]</scope>
    <source>
        <strain evidence="3">IBT 29525</strain>
    </source>
</reference>
<evidence type="ECO:0000313" key="2">
    <source>
        <dbReference type="EMBL" id="OQD83654.1"/>
    </source>
</evidence>
<gene>
    <name evidence="2" type="ORF">PENSOL_c146G09865</name>
</gene>
<comment type="caution">
    <text evidence="2">The sequence shown here is derived from an EMBL/GenBank/DDBJ whole genome shotgun (WGS) entry which is preliminary data.</text>
</comment>
<proteinExistence type="predicted"/>
<feature type="region of interest" description="Disordered" evidence="1">
    <location>
        <begin position="40"/>
        <end position="63"/>
    </location>
</feature>
<feature type="compositionally biased region" description="Acidic residues" evidence="1">
    <location>
        <begin position="54"/>
        <end position="63"/>
    </location>
</feature>
<dbReference type="Proteomes" id="UP000191612">
    <property type="component" value="Unassembled WGS sequence"/>
</dbReference>
<protein>
    <submittedName>
        <fullName evidence="2">Uncharacterized protein</fullName>
    </submittedName>
</protein>
<sequence>MDEVKPDRQLKGKTNFISEEVVPPKPNKDEYFVKVLDTETHRSTRIKKSLSPTTDDENETEDG</sequence>